<sequence length="681" mass="68000">MTILTLATAAAGVLAPAAAQAATTYTVDGAAAAGCDAGHTCKTLTAAVAAVAAGDTIIVRPGTYSEPAKVVLTKANVLIQGTAGSTTITTASTTSGDPTLTLAGGDVVDGLTITPAANAGPGILVNGRDTTVKNTAIVRLAAGGTDTGAYKVDPTVGGGTNKLDRVTIVNGPAGATGQTAAAVVGNPSSSIAMNDSLVLSGANQGPAVSITGADTTGTPVLNTITRSSLVAGNPAGDALSVSSAATSAAKTVNLDTSVLLGGATSGSGIHMFSTPGSISGMDSPGNITVVGTHVTIQGAKYPFVVNAAAGGQTAVGNMALTLDRSIVHGASAGTVDSFTPALPVPLLPLTGVPNTAKVTITQSDTSTVAKSANSGNATIVTSGTSNNTDAALFVNVAKQNIHLRGSAAVIDTGGAAIASESQTDIDGQPRQVGPATDLGADEFVNRPPVAAVSTSTNRTITGTAVTYDGSKSSDPDGGGVAKYHWIFGDGVVVETTTPTTTHVFAQPGLYNGSLTVYDTSGAQSTTVTIPTVAVAEGTPPVVTVTTPSRNGKYAITANEKIGRRIKRVLDPVLVGKVAFTGTATDQSGIKGVQISIRRLAIGTARAPKNPKACVYLDGRTTFKSASCKKPRYFPVVFKTGRFSYRLKKTLKVKPGLYELSVVAIDGIGVPSSPVVVRFRLK</sequence>
<keyword evidence="4" id="KW-1185">Reference proteome</keyword>
<dbReference type="PROSITE" id="PS50093">
    <property type="entry name" value="PKD"/>
    <property type="match status" value="1"/>
</dbReference>
<dbReference type="SUPFAM" id="SSF49299">
    <property type="entry name" value="PKD domain"/>
    <property type="match status" value="1"/>
</dbReference>
<evidence type="ECO:0000256" key="1">
    <source>
        <dbReference type="SAM" id="SignalP"/>
    </source>
</evidence>
<protein>
    <submittedName>
        <fullName evidence="3">PKD domain-containing protein</fullName>
    </submittedName>
</protein>
<dbReference type="Proteomes" id="UP001056035">
    <property type="component" value="Chromosome"/>
</dbReference>
<dbReference type="InterPro" id="IPR000601">
    <property type="entry name" value="PKD_dom"/>
</dbReference>
<evidence type="ECO:0000313" key="3">
    <source>
        <dbReference type="EMBL" id="UTI62933.1"/>
    </source>
</evidence>
<evidence type="ECO:0000259" key="2">
    <source>
        <dbReference type="PROSITE" id="PS50093"/>
    </source>
</evidence>
<feature type="domain" description="PKD" evidence="2">
    <location>
        <begin position="448"/>
        <end position="529"/>
    </location>
</feature>
<dbReference type="Gene3D" id="2.160.20.10">
    <property type="entry name" value="Single-stranded right-handed beta-helix, Pectin lyase-like"/>
    <property type="match status" value="1"/>
</dbReference>
<dbReference type="EMBL" id="CP098502">
    <property type="protein sequence ID" value="UTI62933.1"/>
    <property type="molecule type" value="Genomic_DNA"/>
</dbReference>
<dbReference type="InterPro" id="IPR012334">
    <property type="entry name" value="Pectin_lyas_fold"/>
</dbReference>
<dbReference type="InterPro" id="IPR011050">
    <property type="entry name" value="Pectin_lyase_fold/virulence"/>
</dbReference>
<feature type="chain" id="PRO_5046093445" evidence="1">
    <location>
        <begin position="22"/>
        <end position="681"/>
    </location>
</feature>
<dbReference type="CDD" id="cd00146">
    <property type="entry name" value="PKD"/>
    <property type="match status" value="1"/>
</dbReference>
<dbReference type="InterPro" id="IPR022409">
    <property type="entry name" value="PKD/Chitinase_dom"/>
</dbReference>
<keyword evidence="1" id="KW-0732">Signal</keyword>
<accession>A0ABY5DLZ5</accession>
<reference evidence="3 4" key="1">
    <citation type="submission" date="2022-06" db="EMBL/GenBank/DDBJ databases">
        <title>Paraconexibacter antarcticus.</title>
        <authorList>
            <person name="Kim C.S."/>
        </authorList>
    </citation>
    <scope>NUCLEOTIDE SEQUENCE [LARGE SCALE GENOMIC DNA]</scope>
    <source>
        <strain evidence="3 4">02-257</strain>
    </source>
</reference>
<dbReference type="InterPro" id="IPR035986">
    <property type="entry name" value="PKD_dom_sf"/>
</dbReference>
<dbReference type="RefSeq" id="WP_254569668.1">
    <property type="nucleotide sequence ID" value="NZ_CP098502.1"/>
</dbReference>
<feature type="signal peptide" evidence="1">
    <location>
        <begin position="1"/>
        <end position="21"/>
    </location>
</feature>
<gene>
    <name evidence="3" type="ORF">NBH00_16400</name>
</gene>
<organism evidence="3 4">
    <name type="scientific">Paraconexibacter antarcticus</name>
    <dbReference type="NCBI Taxonomy" id="2949664"/>
    <lineage>
        <taxon>Bacteria</taxon>
        <taxon>Bacillati</taxon>
        <taxon>Actinomycetota</taxon>
        <taxon>Thermoleophilia</taxon>
        <taxon>Solirubrobacterales</taxon>
        <taxon>Paraconexibacteraceae</taxon>
        <taxon>Paraconexibacter</taxon>
    </lineage>
</organism>
<evidence type="ECO:0000313" key="4">
    <source>
        <dbReference type="Proteomes" id="UP001056035"/>
    </source>
</evidence>
<proteinExistence type="predicted"/>
<name>A0ABY5DLZ5_9ACTN</name>
<dbReference type="SMART" id="SM00089">
    <property type="entry name" value="PKD"/>
    <property type="match status" value="1"/>
</dbReference>
<dbReference type="SUPFAM" id="SSF51126">
    <property type="entry name" value="Pectin lyase-like"/>
    <property type="match status" value="1"/>
</dbReference>
<dbReference type="Gene3D" id="2.60.40.10">
    <property type="entry name" value="Immunoglobulins"/>
    <property type="match status" value="1"/>
</dbReference>
<dbReference type="InterPro" id="IPR013783">
    <property type="entry name" value="Ig-like_fold"/>
</dbReference>
<dbReference type="Pfam" id="PF18911">
    <property type="entry name" value="PKD_4"/>
    <property type="match status" value="1"/>
</dbReference>